<reference evidence="3" key="1">
    <citation type="submission" date="2015-10" db="EMBL/GenBank/DDBJ databases">
        <authorList>
            <person name="Ju K.-S."/>
            <person name="Doroghazi J.R."/>
            <person name="Metcalf W.W."/>
        </authorList>
    </citation>
    <scope>NUCLEOTIDE SEQUENCE [LARGE SCALE GENOMIC DNA]</scope>
    <source>
        <strain evidence="3">NRRL 3151</strain>
    </source>
</reference>
<evidence type="ECO:0000313" key="2">
    <source>
        <dbReference type="EMBL" id="KUL40272.1"/>
    </source>
</evidence>
<name>A0A0X3V7P8_9ACTN</name>
<accession>A0A0X3V7P8</accession>
<keyword evidence="1" id="KW-0812">Transmembrane</keyword>
<comment type="caution">
    <text evidence="2">The sequence shown here is derived from an EMBL/GenBank/DDBJ whole genome shotgun (WGS) entry which is preliminary data.</text>
</comment>
<evidence type="ECO:0000256" key="1">
    <source>
        <dbReference type="SAM" id="Phobius"/>
    </source>
</evidence>
<organism evidence="2 3">
    <name type="scientific">Streptomyces regalis</name>
    <dbReference type="NCBI Taxonomy" id="68262"/>
    <lineage>
        <taxon>Bacteria</taxon>
        <taxon>Bacillati</taxon>
        <taxon>Actinomycetota</taxon>
        <taxon>Actinomycetes</taxon>
        <taxon>Kitasatosporales</taxon>
        <taxon>Streptomycetaceae</taxon>
        <taxon>Streptomyces</taxon>
    </lineage>
</organism>
<protein>
    <submittedName>
        <fullName evidence="2">Uncharacterized protein</fullName>
    </submittedName>
</protein>
<sequence>MTSRTANYFVGILLGIAIVAPWLLFVASIMSGKLVWLTALDLIGTRVWVSWSCCAGAATTIAP</sequence>
<dbReference type="EMBL" id="LLZG01000081">
    <property type="protein sequence ID" value="KUL40272.1"/>
    <property type="molecule type" value="Genomic_DNA"/>
</dbReference>
<dbReference type="AlphaFoldDB" id="A0A0X3V7P8"/>
<keyword evidence="1" id="KW-0472">Membrane</keyword>
<gene>
    <name evidence="2" type="ORF">ADL12_13520</name>
</gene>
<keyword evidence="3" id="KW-1185">Reference proteome</keyword>
<dbReference type="Proteomes" id="UP000053923">
    <property type="component" value="Unassembled WGS sequence"/>
</dbReference>
<keyword evidence="1" id="KW-1133">Transmembrane helix</keyword>
<proteinExistence type="predicted"/>
<evidence type="ECO:0000313" key="3">
    <source>
        <dbReference type="Proteomes" id="UP000053923"/>
    </source>
</evidence>
<feature type="transmembrane region" description="Helical" evidence="1">
    <location>
        <begin position="6"/>
        <end position="27"/>
    </location>
</feature>